<dbReference type="Pfam" id="PF08241">
    <property type="entry name" value="Methyltransf_11"/>
    <property type="match status" value="1"/>
</dbReference>
<protein>
    <submittedName>
        <fullName evidence="5">Class I SAM-dependent methyltransferase</fullName>
    </submittedName>
</protein>
<evidence type="ECO:0000256" key="3">
    <source>
        <dbReference type="ARBA" id="ARBA00022679"/>
    </source>
</evidence>
<dbReference type="RefSeq" id="WP_317794073.1">
    <property type="nucleotide sequence ID" value="NZ_AP028461.1"/>
</dbReference>
<name>A0ABW4A152_9ACTN</name>
<dbReference type="GO" id="GO:0008168">
    <property type="term" value="F:methyltransferase activity"/>
    <property type="evidence" value="ECO:0007669"/>
    <property type="project" value="UniProtKB-KW"/>
</dbReference>
<evidence type="ECO:0000313" key="6">
    <source>
        <dbReference type="Proteomes" id="UP001597183"/>
    </source>
</evidence>
<accession>A0ABW4A152</accession>
<comment type="similarity">
    <text evidence="1">Belongs to the methyltransferase superfamily.</text>
</comment>
<proteinExistence type="inferred from homology"/>
<keyword evidence="3" id="KW-0808">Transferase</keyword>
<dbReference type="PANTHER" id="PTHR44942">
    <property type="entry name" value="METHYLTRANSF_11 DOMAIN-CONTAINING PROTEIN"/>
    <property type="match status" value="1"/>
</dbReference>
<dbReference type="InterPro" id="IPR051052">
    <property type="entry name" value="Diverse_substrate_MTase"/>
</dbReference>
<comment type="caution">
    <text evidence="5">The sequence shown here is derived from an EMBL/GenBank/DDBJ whole genome shotgun (WGS) entry which is preliminary data.</text>
</comment>
<dbReference type="InterPro" id="IPR013216">
    <property type="entry name" value="Methyltransf_11"/>
</dbReference>
<dbReference type="InterPro" id="IPR029063">
    <property type="entry name" value="SAM-dependent_MTases_sf"/>
</dbReference>
<reference evidence="6" key="1">
    <citation type="journal article" date="2019" name="Int. J. Syst. Evol. Microbiol.">
        <title>The Global Catalogue of Microorganisms (GCM) 10K type strain sequencing project: providing services to taxonomists for standard genome sequencing and annotation.</title>
        <authorList>
            <consortium name="The Broad Institute Genomics Platform"/>
            <consortium name="The Broad Institute Genome Sequencing Center for Infectious Disease"/>
            <person name="Wu L."/>
            <person name="Ma J."/>
        </authorList>
    </citation>
    <scope>NUCLEOTIDE SEQUENCE [LARGE SCALE GENOMIC DNA]</scope>
    <source>
        <strain evidence="6">CCM 7526</strain>
    </source>
</reference>
<dbReference type="EMBL" id="JBHTMK010000004">
    <property type="protein sequence ID" value="MFD1364010.1"/>
    <property type="molecule type" value="Genomic_DNA"/>
</dbReference>
<evidence type="ECO:0000313" key="5">
    <source>
        <dbReference type="EMBL" id="MFD1364010.1"/>
    </source>
</evidence>
<sequence>MTDTDRERLRCTFGQDAELYDRARPGYPTRLFQDLAELAGLNPQSRVLEIGCGTGRATRPIAQLGCDIVAVELNPEMAAAADRNLHHFPNLTIEVAPFETWTPPPATSFDLVVSATAFHWIDPAVRVHKAADLLRPGGTLALIDTDHVAGGTPGFFVDAQNCYERFDPATTPGWRQPTAVDILDDPSEIDRSQRFGTVQFRRNEWERSYTTRSYLDLLRTYSSTWALPQPSRDGLLACLGHLSDRNHAGKVSKRYSTG</sequence>
<evidence type="ECO:0000256" key="2">
    <source>
        <dbReference type="ARBA" id="ARBA00022603"/>
    </source>
</evidence>
<dbReference type="CDD" id="cd02440">
    <property type="entry name" value="AdoMet_MTases"/>
    <property type="match status" value="1"/>
</dbReference>
<organism evidence="5 6">
    <name type="scientific">Actinoplanes sichuanensis</name>
    <dbReference type="NCBI Taxonomy" id="512349"/>
    <lineage>
        <taxon>Bacteria</taxon>
        <taxon>Bacillati</taxon>
        <taxon>Actinomycetota</taxon>
        <taxon>Actinomycetes</taxon>
        <taxon>Micromonosporales</taxon>
        <taxon>Micromonosporaceae</taxon>
        <taxon>Actinoplanes</taxon>
    </lineage>
</organism>
<dbReference type="GO" id="GO:0032259">
    <property type="term" value="P:methylation"/>
    <property type="evidence" value="ECO:0007669"/>
    <property type="project" value="UniProtKB-KW"/>
</dbReference>
<dbReference type="Gene3D" id="3.40.50.150">
    <property type="entry name" value="Vaccinia Virus protein VP39"/>
    <property type="match status" value="1"/>
</dbReference>
<dbReference type="Proteomes" id="UP001597183">
    <property type="component" value="Unassembled WGS sequence"/>
</dbReference>
<feature type="domain" description="Methyltransferase type 11" evidence="4">
    <location>
        <begin position="48"/>
        <end position="141"/>
    </location>
</feature>
<evidence type="ECO:0000259" key="4">
    <source>
        <dbReference type="Pfam" id="PF08241"/>
    </source>
</evidence>
<evidence type="ECO:0000256" key="1">
    <source>
        <dbReference type="ARBA" id="ARBA00008361"/>
    </source>
</evidence>
<dbReference type="PANTHER" id="PTHR44942:SF4">
    <property type="entry name" value="METHYLTRANSFERASE TYPE 11 DOMAIN-CONTAINING PROTEIN"/>
    <property type="match status" value="1"/>
</dbReference>
<gene>
    <name evidence="5" type="ORF">ACFQ5G_01490</name>
</gene>
<keyword evidence="6" id="KW-1185">Reference proteome</keyword>
<dbReference type="SUPFAM" id="SSF53335">
    <property type="entry name" value="S-adenosyl-L-methionine-dependent methyltransferases"/>
    <property type="match status" value="1"/>
</dbReference>
<keyword evidence="2 5" id="KW-0489">Methyltransferase</keyword>